<dbReference type="EMBL" id="JAEACU010000011">
    <property type="protein sequence ID" value="KAH7514349.1"/>
    <property type="molecule type" value="Genomic_DNA"/>
</dbReference>
<feature type="chain" id="PRO_5037571049" description="Pentatricopeptide repeat-containing protein" evidence="2">
    <location>
        <begin position="29"/>
        <end position="101"/>
    </location>
</feature>
<name>A0A978UHR8_ZIZJJ</name>
<dbReference type="Gene3D" id="1.25.40.10">
    <property type="entry name" value="Tetratricopeptide repeat domain"/>
    <property type="match status" value="1"/>
</dbReference>
<accession>A0A978UHR8</accession>
<gene>
    <name evidence="3" type="ORF">FEM48_Zijuj11G0079700</name>
</gene>
<dbReference type="PANTHER" id="PTHR47926">
    <property type="entry name" value="PENTATRICOPEPTIDE REPEAT-CONTAINING PROTEIN"/>
    <property type="match status" value="1"/>
</dbReference>
<dbReference type="InterPro" id="IPR011990">
    <property type="entry name" value="TPR-like_helical_dom_sf"/>
</dbReference>
<dbReference type="GO" id="GO:0009451">
    <property type="term" value="P:RNA modification"/>
    <property type="evidence" value="ECO:0007669"/>
    <property type="project" value="InterPro"/>
</dbReference>
<evidence type="ECO:0008006" key="5">
    <source>
        <dbReference type="Google" id="ProtNLM"/>
    </source>
</evidence>
<evidence type="ECO:0000256" key="2">
    <source>
        <dbReference type="SAM" id="SignalP"/>
    </source>
</evidence>
<keyword evidence="2" id="KW-0732">Signal</keyword>
<evidence type="ECO:0000313" key="4">
    <source>
        <dbReference type="Proteomes" id="UP000813462"/>
    </source>
</evidence>
<dbReference type="Pfam" id="PF01535">
    <property type="entry name" value="PPR"/>
    <property type="match status" value="3"/>
</dbReference>
<dbReference type="GO" id="GO:0003723">
    <property type="term" value="F:RNA binding"/>
    <property type="evidence" value="ECO:0007669"/>
    <property type="project" value="InterPro"/>
</dbReference>
<organism evidence="3 4">
    <name type="scientific">Ziziphus jujuba var. spinosa</name>
    <dbReference type="NCBI Taxonomy" id="714518"/>
    <lineage>
        <taxon>Eukaryota</taxon>
        <taxon>Viridiplantae</taxon>
        <taxon>Streptophyta</taxon>
        <taxon>Embryophyta</taxon>
        <taxon>Tracheophyta</taxon>
        <taxon>Spermatophyta</taxon>
        <taxon>Magnoliopsida</taxon>
        <taxon>eudicotyledons</taxon>
        <taxon>Gunneridae</taxon>
        <taxon>Pentapetalae</taxon>
        <taxon>rosids</taxon>
        <taxon>fabids</taxon>
        <taxon>Rosales</taxon>
        <taxon>Rhamnaceae</taxon>
        <taxon>Paliureae</taxon>
        <taxon>Ziziphus</taxon>
    </lineage>
</organism>
<keyword evidence="1" id="KW-0677">Repeat</keyword>
<sequence>MKLGCSLTSCLGGTLLLTVLCCLVYVQSGRLSETCQFFEEMPERNIVLRTSMHCGLAGVGRIHEALSLFNAMPNKNIISRNSMIAGLVRNGVLEIARLVFD</sequence>
<feature type="signal peptide" evidence="2">
    <location>
        <begin position="1"/>
        <end position="28"/>
    </location>
</feature>
<proteinExistence type="predicted"/>
<comment type="caution">
    <text evidence="3">The sequence shown here is derived from an EMBL/GenBank/DDBJ whole genome shotgun (WGS) entry which is preliminary data.</text>
</comment>
<dbReference type="InterPro" id="IPR046960">
    <property type="entry name" value="PPR_At4g14850-like_plant"/>
</dbReference>
<reference evidence="3" key="1">
    <citation type="journal article" date="2021" name="Front. Plant Sci.">
        <title>Chromosome-Scale Genome Assembly for Chinese Sour Jujube and Insights Into Its Genome Evolution and Domestication Signature.</title>
        <authorList>
            <person name="Shen L.-Y."/>
            <person name="Luo H."/>
            <person name="Wang X.-L."/>
            <person name="Wang X.-M."/>
            <person name="Qiu X.-J."/>
            <person name="Liu H."/>
            <person name="Zhou S.-S."/>
            <person name="Jia K.-H."/>
            <person name="Nie S."/>
            <person name="Bao Y.-T."/>
            <person name="Zhang R.-G."/>
            <person name="Yun Q.-Z."/>
            <person name="Chai Y.-H."/>
            <person name="Lu J.-Y."/>
            <person name="Li Y."/>
            <person name="Zhao S.-W."/>
            <person name="Mao J.-F."/>
            <person name="Jia S.-G."/>
            <person name="Mao Y.-M."/>
        </authorList>
    </citation>
    <scope>NUCLEOTIDE SEQUENCE</scope>
    <source>
        <strain evidence="3">AT0</strain>
        <tissue evidence="3">Leaf</tissue>
    </source>
</reference>
<dbReference type="InterPro" id="IPR002885">
    <property type="entry name" value="PPR_rpt"/>
</dbReference>
<protein>
    <recommendedName>
        <fullName evidence="5">Pentatricopeptide repeat-containing protein</fullName>
    </recommendedName>
</protein>
<dbReference type="Proteomes" id="UP000813462">
    <property type="component" value="Unassembled WGS sequence"/>
</dbReference>
<evidence type="ECO:0000256" key="1">
    <source>
        <dbReference type="ARBA" id="ARBA00022737"/>
    </source>
</evidence>
<dbReference type="AlphaFoldDB" id="A0A978UHR8"/>
<evidence type="ECO:0000313" key="3">
    <source>
        <dbReference type="EMBL" id="KAH7514349.1"/>
    </source>
</evidence>